<proteinExistence type="inferred from homology"/>
<keyword evidence="10" id="KW-1185">Reference proteome</keyword>
<keyword evidence="7 8" id="KW-0472">Membrane</keyword>
<evidence type="ECO:0000256" key="8">
    <source>
        <dbReference type="SAM" id="Phobius"/>
    </source>
</evidence>
<name>A0A1S6ISR9_9FIRM</name>
<dbReference type="KEGG" id="dfg:B0537_01060"/>
<dbReference type="PANTHER" id="PTHR34975">
    <property type="entry name" value="SPORE GERMINATION PROTEIN A2"/>
    <property type="match status" value="1"/>
</dbReference>
<keyword evidence="4" id="KW-0309">Germination</keyword>
<feature type="transmembrane region" description="Helical" evidence="8">
    <location>
        <begin position="249"/>
        <end position="272"/>
    </location>
</feature>
<feature type="transmembrane region" description="Helical" evidence="8">
    <location>
        <begin position="130"/>
        <end position="150"/>
    </location>
</feature>
<dbReference type="EMBL" id="CP019698">
    <property type="protein sequence ID" value="AQS57816.1"/>
    <property type="molecule type" value="Genomic_DNA"/>
</dbReference>
<keyword evidence="6 8" id="KW-1133">Transmembrane helix</keyword>
<dbReference type="Pfam" id="PF03845">
    <property type="entry name" value="Spore_permease"/>
    <property type="match status" value="1"/>
</dbReference>
<dbReference type="GO" id="GO:0016020">
    <property type="term" value="C:membrane"/>
    <property type="evidence" value="ECO:0007669"/>
    <property type="project" value="UniProtKB-SubCell"/>
</dbReference>
<feature type="transmembrane region" description="Helical" evidence="8">
    <location>
        <begin position="165"/>
        <end position="189"/>
    </location>
</feature>
<evidence type="ECO:0000256" key="3">
    <source>
        <dbReference type="ARBA" id="ARBA00022448"/>
    </source>
</evidence>
<dbReference type="GO" id="GO:0009847">
    <property type="term" value="P:spore germination"/>
    <property type="evidence" value="ECO:0007669"/>
    <property type="project" value="InterPro"/>
</dbReference>
<evidence type="ECO:0000256" key="6">
    <source>
        <dbReference type="ARBA" id="ARBA00022989"/>
    </source>
</evidence>
<feature type="transmembrane region" description="Helical" evidence="8">
    <location>
        <begin position="25"/>
        <end position="46"/>
    </location>
</feature>
<evidence type="ECO:0000256" key="5">
    <source>
        <dbReference type="ARBA" id="ARBA00022692"/>
    </source>
</evidence>
<evidence type="ECO:0000313" key="10">
    <source>
        <dbReference type="Proteomes" id="UP000189464"/>
    </source>
</evidence>
<reference evidence="9 10" key="1">
    <citation type="journal article" date="2016" name="Int. J. Syst. Evol. Microbiol.">
        <title>Desulfotomaculum ferrireducens sp. nov., a moderately thermophilic sulfate-reducing and dissimilatory Fe(III)-reducing bacterium isolated from compost.</title>
        <authorList>
            <person name="Yang G."/>
            <person name="Guo J."/>
            <person name="Zhuang L."/>
            <person name="Yuan Y."/>
            <person name="Zhou S."/>
        </authorList>
    </citation>
    <scope>NUCLEOTIDE SEQUENCE [LARGE SCALE GENOMIC DNA]</scope>
    <source>
        <strain evidence="9 10">GSS09</strain>
    </source>
</reference>
<dbReference type="InterPro" id="IPR004761">
    <property type="entry name" value="Spore_GerAB"/>
</dbReference>
<evidence type="ECO:0000256" key="1">
    <source>
        <dbReference type="ARBA" id="ARBA00004141"/>
    </source>
</evidence>
<comment type="subcellular location">
    <subcellularLocation>
        <location evidence="1">Membrane</location>
        <topology evidence="1">Multi-pass membrane protein</topology>
    </subcellularLocation>
</comment>
<keyword evidence="5 8" id="KW-0812">Transmembrane</keyword>
<dbReference type="STRING" id="1833852.B0537_01060"/>
<comment type="similarity">
    <text evidence="2">Belongs to the amino acid-polyamine-organocation (APC) superfamily. Spore germination protein (SGP) (TC 2.A.3.9) family.</text>
</comment>
<organism evidence="9 10">
    <name type="scientific">Desulforamulus ferrireducens</name>
    <dbReference type="NCBI Taxonomy" id="1833852"/>
    <lineage>
        <taxon>Bacteria</taxon>
        <taxon>Bacillati</taxon>
        <taxon>Bacillota</taxon>
        <taxon>Clostridia</taxon>
        <taxon>Eubacteriales</taxon>
        <taxon>Peptococcaceae</taxon>
        <taxon>Desulforamulus</taxon>
    </lineage>
</organism>
<evidence type="ECO:0000256" key="2">
    <source>
        <dbReference type="ARBA" id="ARBA00007998"/>
    </source>
</evidence>
<evidence type="ECO:0000256" key="4">
    <source>
        <dbReference type="ARBA" id="ARBA00022544"/>
    </source>
</evidence>
<feature type="transmembrane region" description="Helical" evidence="8">
    <location>
        <begin position="66"/>
        <end position="85"/>
    </location>
</feature>
<accession>A0A1S6ISR9</accession>
<protein>
    <submittedName>
        <fullName evidence="9">Uncharacterized protein</fullName>
    </submittedName>
</protein>
<sequence>MIGTIVVMGHLFMVSLVLDRAGKDAWLALLLALVPTICLVLIHSGLARLNPQQSLDQIASKLWGQWVGRLVSLVYIGYFFLPPAMSIRGLMEFMEFAFLPETPKVIIGGVFLLLCLLAVRSGLENIARSYAIIMPVLILIGVLLTCLAAPEKEYQQLLPVLEHGFAPVLLGSVPLIGLLGELLVLGAVQGHVKDQSNLLKFNLLAVIMIGILFVGPLTGPVAVFGEADIVKNDYPTFAEMRFSNHLVDYHSLAVVLWLWGSFGRIALFYYVATVTTASLLAQKDYRWLALPTGVAIFLLALFAFPDMNTVKRFLITGYPLLGAGLGIMFPLFMLVFCWWKKAS</sequence>
<feature type="transmembrane region" description="Helical" evidence="8">
    <location>
        <begin position="284"/>
        <end position="304"/>
    </location>
</feature>
<keyword evidence="3" id="KW-0813">Transport</keyword>
<dbReference type="NCBIfam" id="TIGR00912">
    <property type="entry name" value="2A0309"/>
    <property type="match status" value="1"/>
</dbReference>
<evidence type="ECO:0000256" key="7">
    <source>
        <dbReference type="ARBA" id="ARBA00023136"/>
    </source>
</evidence>
<dbReference type="Proteomes" id="UP000189464">
    <property type="component" value="Chromosome"/>
</dbReference>
<feature type="transmembrane region" description="Helical" evidence="8">
    <location>
        <begin position="201"/>
        <end position="224"/>
    </location>
</feature>
<gene>
    <name evidence="9" type="ORF">B0537_01060</name>
</gene>
<dbReference type="AlphaFoldDB" id="A0A1S6ISR9"/>
<feature type="transmembrane region" description="Helical" evidence="8">
    <location>
        <begin position="105"/>
        <end position="123"/>
    </location>
</feature>
<feature type="transmembrane region" description="Helical" evidence="8">
    <location>
        <begin position="316"/>
        <end position="339"/>
    </location>
</feature>
<dbReference type="PANTHER" id="PTHR34975:SF2">
    <property type="entry name" value="SPORE GERMINATION PROTEIN A2"/>
    <property type="match status" value="1"/>
</dbReference>
<evidence type="ECO:0000313" key="9">
    <source>
        <dbReference type="EMBL" id="AQS57816.1"/>
    </source>
</evidence>